<evidence type="ECO:0000256" key="5">
    <source>
        <dbReference type="ARBA" id="ARBA00023315"/>
    </source>
</evidence>
<dbReference type="InterPro" id="IPR001078">
    <property type="entry name" value="2-oxoacid_DH_actylTfrase"/>
</dbReference>
<dbReference type="EC" id="2.3.1.-" evidence="6"/>
<dbReference type="Pfam" id="PF00198">
    <property type="entry name" value="2-oxoacid_dh"/>
    <property type="match status" value="1"/>
</dbReference>
<dbReference type="Gene3D" id="3.30.559.10">
    <property type="entry name" value="Chloramphenicol acetyltransferase-like domain"/>
    <property type="match status" value="1"/>
</dbReference>
<feature type="region of interest" description="Disordered" evidence="7">
    <location>
        <begin position="196"/>
        <end position="224"/>
    </location>
</feature>
<evidence type="ECO:0000259" key="9">
    <source>
        <dbReference type="PROSITE" id="PS51826"/>
    </source>
</evidence>
<evidence type="ECO:0000256" key="1">
    <source>
        <dbReference type="ARBA" id="ARBA00001938"/>
    </source>
</evidence>
<proteinExistence type="inferred from homology"/>
<evidence type="ECO:0000259" key="8">
    <source>
        <dbReference type="PROSITE" id="PS50968"/>
    </source>
</evidence>
<evidence type="ECO:0000256" key="4">
    <source>
        <dbReference type="ARBA" id="ARBA00022823"/>
    </source>
</evidence>
<feature type="compositionally biased region" description="Polar residues" evidence="7">
    <location>
        <begin position="91"/>
        <end position="115"/>
    </location>
</feature>
<dbReference type="EMBL" id="CP062983">
    <property type="protein sequence ID" value="QPC82001.1"/>
    <property type="molecule type" value="Genomic_DNA"/>
</dbReference>
<dbReference type="SUPFAM" id="SSF47005">
    <property type="entry name" value="Peripheral subunit-binding domain of 2-oxo acid dehydrogenase complex"/>
    <property type="match status" value="1"/>
</dbReference>
<dbReference type="AlphaFoldDB" id="A0A7S8E7X1"/>
<dbReference type="Gene3D" id="4.10.320.10">
    <property type="entry name" value="E3-binding domain"/>
    <property type="match status" value="1"/>
</dbReference>
<keyword evidence="4 6" id="KW-0450">Lipoyl</keyword>
<dbReference type="GO" id="GO:0005737">
    <property type="term" value="C:cytoplasm"/>
    <property type="evidence" value="ECO:0007669"/>
    <property type="project" value="TreeGrafter"/>
</dbReference>
<evidence type="ECO:0000256" key="6">
    <source>
        <dbReference type="RuleBase" id="RU003423"/>
    </source>
</evidence>
<accession>A0A7S8E7X1</accession>
<dbReference type="PANTHER" id="PTHR43178">
    <property type="entry name" value="DIHYDROLIPOAMIDE ACETYLTRANSFERASE COMPONENT OF PYRUVATE DEHYDROGENASE COMPLEX"/>
    <property type="match status" value="1"/>
</dbReference>
<dbReference type="PROSITE" id="PS50968">
    <property type="entry name" value="BIOTINYL_LIPOYL"/>
    <property type="match status" value="1"/>
</dbReference>
<keyword evidence="11" id="KW-1185">Reference proteome</keyword>
<organism evidence="10 11">
    <name type="scientific">Phototrophicus methaneseepsis</name>
    <dbReference type="NCBI Taxonomy" id="2710758"/>
    <lineage>
        <taxon>Bacteria</taxon>
        <taxon>Bacillati</taxon>
        <taxon>Chloroflexota</taxon>
        <taxon>Candidatus Thermofontia</taxon>
        <taxon>Phototrophicales</taxon>
        <taxon>Phototrophicaceae</taxon>
        <taxon>Phototrophicus</taxon>
    </lineage>
</organism>
<dbReference type="InterPro" id="IPR050743">
    <property type="entry name" value="2-oxoacid_DH_E2_comp"/>
</dbReference>
<reference evidence="10 11" key="1">
    <citation type="submission" date="2020-02" db="EMBL/GenBank/DDBJ databases">
        <authorList>
            <person name="Zheng R.K."/>
            <person name="Sun C.M."/>
        </authorList>
    </citation>
    <scope>NUCLEOTIDE SEQUENCE [LARGE SCALE GENOMIC DNA]</scope>
    <source>
        <strain evidence="11">rifampicinis</strain>
    </source>
</reference>
<dbReference type="SUPFAM" id="SSF52777">
    <property type="entry name" value="CoA-dependent acyltransferases"/>
    <property type="match status" value="1"/>
</dbReference>
<feature type="region of interest" description="Disordered" evidence="7">
    <location>
        <begin position="76"/>
        <end position="117"/>
    </location>
</feature>
<protein>
    <recommendedName>
        <fullName evidence="6">Dihydrolipoamide acetyltransferase component of pyruvate dehydrogenase complex</fullName>
        <ecNumber evidence="6">2.3.1.-</ecNumber>
    </recommendedName>
</protein>
<evidence type="ECO:0000313" key="11">
    <source>
        <dbReference type="Proteomes" id="UP000594468"/>
    </source>
</evidence>
<dbReference type="PROSITE" id="PS51826">
    <property type="entry name" value="PSBD"/>
    <property type="match status" value="1"/>
</dbReference>
<dbReference type="KEGG" id="pmet:G4Y79_20275"/>
<dbReference type="PROSITE" id="PS00189">
    <property type="entry name" value="LIPOYL"/>
    <property type="match status" value="1"/>
</dbReference>
<evidence type="ECO:0000313" key="10">
    <source>
        <dbReference type="EMBL" id="QPC82001.1"/>
    </source>
</evidence>
<evidence type="ECO:0000256" key="7">
    <source>
        <dbReference type="SAM" id="MobiDB-lite"/>
    </source>
</evidence>
<dbReference type="InterPro" id="IPR023213">
    <property type="entry name" value="CAT-like_dom_sf"/>
</dbReference>
<feature type="domain" description="Lipoyl-binding" evidence="8">
    <location>
        <begin position="2"/>
        <end position="77"/>
    </location>
</feature>
<dbReference type="Pfam" id="PF02817">
    <property type="entry name" value="E3_binding"/>
    <property type="match status" value="1"/>
</dbReference>
<dbReference type="GO" id="GO:0016407">
    <property type="term" value="F:acetyltransferase activity"/>
    <property type="evidence" value="ECO:0007669"/>
    <property type="project" value="TreeGrafter"/>
</dbReference>
<dbReference type="InterPro" id="IPR011053">
    <property type="entry name" value="Single_hybrid_motif"/>
</dbReference>
<name>A0A7S8E7X1_9CHLR</name>
<keyword evidence="3 6" id="KW-0808">Transferase</keyword>
<dbReference type="InterPro" id="IPR036625">
    <property type="entry name" value="E3-bd_dom_sf"/>
</dbReference>
<dbReference type="InterPro" id="IPR004167">
    <property type="entry name" value="PSBD"/>
</dbReference>
<dbReference type="PANTHER" id="PTHR43178:SF5">
    <property type="entry name" value="LIPOAMIDE ACYLTRANSFERASE COMPONENT OF BRANCHED-CHAIN ALPHA-KETO ACID DEHYDROGENASE COMPLEX, MITOCHONDRIAL"/>
    <property type="match status" value="1"/>
</dbReference>
<gene>
    <name evidence="10" type="ORF">G4Y79_20275</name>
</gene>
<dbReference type="InterPro" id="IPR000089">
    <property type="entry name" value="Biotin_lipoyl"/>
</dbReference>
<dbReference type="Pfam" id="PF00364">
    <property type="entry name" value="Biotin_lipoyl"/>
    <property type="match status" value="1"/>
</dbReference>
<dbReference type="InterPro" id="IPR003016">
    <property type="entry name" value="2-oxoA_DH_lipoyl-BS"/>
</dbReference>
<dbReference type="RefSeq" id="WP_195170071.1">
    <property type="nucleotide sequence ID" value="NZ_CP062983.1"/>
</dbReference>
<dbReference type="SUPFAM" id="SSF51230">
    <property type="entry name" value="Single hybrid motif"/>
    <property type="match status" value="1"/>
</dbReference>
<dbReference type="Gene3D" id="2.40.50.100">
    <property type="match status" value="1"/>
</dbReference>
<comment type="cofactor">
    <cofactor evidence="1 6">
        <name>(R)-lipoate</name>
        <dbReference type="ChEBI" id="CHEBI:83088"/>
    </cofactor>
</comment>
<evidence type="ECO:0000256" key="3">
    <source>
        <dbReference type="ARBA" id="ARBA00022679"/>
    </source>
</evidence>
<feature type="domain" description="Peripheral subunit-binding (PSBD)" evidence="9">
    <location>
        <begin position="119"/>
        <end position="156"/>
    </location>
</feature>
<sequence>MTTHITMPQLGESVVDGTVAEWLKQVGDPVQEYEPIVRVSTDKVDTEIPAPASGTLLAIHVHEGDTVDSGSILGVIGQSNENPVQADKPSNGHTQLHTHSATTTKSNSKPQNGSRYTGHVTPVVARMVAEHDINLAEISGSGRHGRITKKDVLAYMDESAADASATKPAEDIPPWEQPVDGDLFKPTVEYDFEEAATQAPTREAPTQKTATVESQKPTQTPSAQIAADAPGELIPHTPMRRSIAEHMVRSKLHTSPHVTTVFEVDLSHVVAHRQANKAIFDQQGVNLTYTPYFVAACIPAIRQYPVFNSRWEEEGIRLNPVVNMGIAVALDDGLIVPVLKNAQDYNLIGLARQINDLAERARSKRLSPDEVRNGTFTITNHGVSGSLFATPIINQPQAAILGIGAIERRVKVLESDAIAIRPCAYLSLTFDHRMTDGATADAFMNGIKQQLENWAKEG</sequence>
<keyword evidence="5 6" id="KW-0012">Acyltransferase</keyword>
<comment type="similarity">
    <text evidence="2 6">Belongs to the 2-oxoacid dehydrogenase family.</text>
</comment>
<evidence type="ECO:0000256" key="2">
    <source>
        <dbReference type="ARBA" id="ARBA00007317"/>
    </source>
</evidence>
<dbReference type="GO" id="GO:0031405">
    <property type="term" value="F:lipoic acid binding"/>
    <property type="evidence" value="ECO:0007669"/>
    <property type="project" value="TreeGrafter"/>
</dbReference>
<feature type="compositionally biased region" description="Polar residues" evidence="7">
    <location>
        <begin position="198"/>
        <end position="223"/>
    </location>
</feature>
<dbReference type="CDD" id="cd06849">
    <property type="entry name" value="lipoyl_domain"/>
    <property type="match status" value="1"/>
</dbReference>
<dbReference type="Proteomes" id="UP000594468">
    <property type="component" value="Chromosome"/>
</dbReference>